<reference evidence="5" key="1">
    <citation type="submission" date="2021-01" db="EMBL/GenBank/DDBJ databases">
        <title>Genomic Encyclopedia of Type Strains, Phase IV (KMG-IV): sequencing the most valuable type-strain genomes for metagenomic binning, comparative biology and taxonomic classification.</title>
        <authorList>
            <person name="Goeker M."/>
        </authorList>
    </citation>
    <scope>NUCLEOTIDE SEQUENCE</scope>
    <source>
        <strain evidence="5">DSM 21943</strain>
    </source>
</reference>
<evidence type="ECO:0000313" key="5">
    <source>
        <dbReference type="EMBL" id="MBM7838885.1"/>
    </source>
</evidence>
<dbReference type="PANTHER" id="PTHR10272">
    <property type="entry name" value="PLATELET-ACTIVATING FACTOR ACETYLHYDROLASE"/>
    <property type="match status" value="1"/>
</dbReference>
<evidence type="ECO:0000313" key="6">
    <source>
        <dbReference type="Proteomes" id="UP001179280"/>
    </source>
</evidence>
<feature type="transmembrane region" description="Helical" evidence="4">
    <location>
        <begin position="79"/>
        <end position="99"/>
    </location>
</feature>
<keyword evidence="3" id="KW-0443">Lipid metabolism</keyword>
<keyword evidence="1 5" id="KW-0378">Hydrolase</keyword>
<name>A0ABS2STN0_9BACI</name>
<feature type="transmembrane region" description="Helical" evidence="4">
    <location>
        <begin position="6"/>
        <end position="22"/>
    </location>
</feature>
<dbReference type="Gene3D" id="3.40.50.1820">
    <property type="entry name" value="alpha/beta hydrolase"/>
    <property type="match status" value="1"/>
</dbReference>
<dbReference type="SUPFAM" id="SSF53474">
    <property type="entry name" value="alpha/beta-Hydrolases"/>
    <property type="match status" value="1"/>
</dbReference>
<evidence type="ECO:0000256" key="3">
    <source>
        <dbReference type="ARBA" id="ARBA00023098"/>
    </source>
</evidence>
<evidence type="ECO:0000256" key="2">
    <source>
        <dbReference type="ARBA" id="ARBA00022963"/>
    </source>
</evidence>
<protein>
    <submittedName>
        <fullName evidence="5">Dienelactone hydrolase</fullName>
    </submittedName>
</protein>
<keyword evidence="4" id="KW-0472">Membrane</keyword>
<dbReference type="GO" id="GO:0016787">
    <property type="term" value="F:hydrolase activity"/>
    <property type="evidence" value="ECO:0007669"/>
    <property type="project" value="UniProtKB-KW"/>
</dbReference>
<dbReference type="PANTHER" id="PTHR10272:SF0">
    <property type="entry name" value="PLATELET-ACTIVATING FACTOR ACETYLHYDROLASE"/>
    <property type="match status" value="1"/>
</dbReference>
<keyword evidence="4" id="KW-0812">Transmembrane</keyword>
<dbReference type="Proteomes" id="UP001179280">
    <property type="component" value="Unassembled WGS sequence"/>
</dbReference>
<comment type="caution">
    <text evidence="5">The sequence shown here is derived from an EMBL/GenBank/DDBJ whole genome shotgun (WGS) entry which is preliminary data.</text>
</comment>
<accession>A0ABS2STN0</accession>
<organism evidence="5 6">
    <name type="scientific">Shouchella xiaoxiensis</name>
    <dbReference type="NCBI Taxonomy" id="766895"/>
    <lineage>
        <taxon>Bacteria</taxon>
        <taxon>Bacillati</taxon>
        <taxon>Bacillota</taxon>
        <taxon>Bacilli</taxon>
        <taxon>Bacillales</taxon>
        <taxon>Bacillaceae</taxon>
        <taxon>Shouchella</taxon>
    </lineage>
</organism>
<keyword evidence="6" id="KW-1185">Reference proteome</keyword>
<evidence type="ECO:0000256" key="1">
    <source>
        <dbReference type="ARBA" id="ARBA00022801"/>
    </source>
</evidence>
<dbReference type="InterPro" id="IPR029058">
    <property type="entry name" value="AB_hydrolase_fold"/>
</dbReference>
<proteinExistence type="predicted"/>
<dbReference type="EMBL" id="JAFBCV010000005">
    <property type="protein sequence ID" value="MBM7838885.1"/>
    <property type="molecule type" value="Genomic_DNA"/>
</dbReference>
<evidence type="ECO:0000256" key="4">
    <source>
        <dbReference type="SAM" id="Phobius"/>
    </source>
</evidence>
<sequence>MILLEMVLAGLILFTILLQWTNVRKKLILITIIGQWVTLIALFVDYGWRWPMIPLYFLTLFVTVKMIPTAKASTIRNKVILATFVVFALFLPGILFPWYSFSEPTGEYAVGTSSYEVVDSTREERWLNNEDNRRLMVQFWYPTDDTRKEQARYHNHPALFMNEFGKENGIPGFLLQSFAKQRTHAHSDATLLNQEQPYPVLFFSHGFGSNRGQSQFQVAELASHGYIVIAIDHTYYSPGTVFADGSNPGVASIEFNEDESVMDDYAYEWSADARSVMNWLEDVESGHYMDTALVSQFSGNLDLTRVGYLGHSFGGASASHTLAVDERFHAGINMDGFPYGDAAELGVTQPFLTLTSDQDILTSYIEDEEYLSRYFQQVEAISGPDKVHAIPGAMHLDFSDIPLLSPITSWFGMTGKDNQHKFINKLTLEFFNDTLN</sequence>
<dbReference type="Pfam" id="PF03403">
    <property type="entry name" value="PAF-AH_p_II"/>
    <property type="match status" value="1"/>
</dbReference>
<keyword evidence="2" id="KW-0442">Lipid degradation</keyword>
<keyword evidence="4" id="KW-1133">Transmembrane helix</keyword>
<dbReference type="RefSeq" id="WP_204466195.1">
    <property type="nucleotide sequence ID" value="NZ_JAFBCV010000005.1"/>
</dbReference>
<gene>
    <name evidence="5" type="ORF">JOC54_002144</name>
</gene>